<dbReference type="GO" id="GO:0008836">
    <property type="term" value="F:diaminopimelate decarboxylase activity"/>
    <property type="evidence" value="ECO:0007669"/>
    <property type="project" value="TreeGrafter"/>
</dbReference>
<feature type="active site" description="Proton donor" evidence="3">
    <location>
        <position position="357"/>
    </location>
</feature>
<dbReference type="CDD" id="cd06843">
    <property type="entry name" value="PLPDE_III_PvsE_like"/>
    <property type="match status" value="1"/>
</dbReference>
<gene>
    <name evidence="7" type="ORF">SPAR_21717</name>
</gene>
<reference evidence="7 8" key="1">
    <citation type="submission" date="2013-05" db="EMBL/GenBank/DDBJ databases">
        <title>Genome sequence of Streptomyces sparsogenes DSM 40356.</title>
        <authorList>
            <person name="Coyne S."/>
            <person name="Seebeck F.P."/>
        </authorList>
    </citation>
    <scope>NUCLEOTIDE SEQUENCE [LARGE SCALE GENOMIC DNA]</scope>
    <source>
        <strain evidence="7 8">DSM 40356</strain>
    </source>
</reference>
<name>A0A1R1SGC0_9ACTN</name>
<evidence type="ECO:0000313" key="8">
    <source>
        <dbReference type="Proteomes" id="UP000186168"/>
    </source>
</evidence>
<feature type="modified residue" description="N6-(pyridoxal phosphate)lysine" evidence="3">
    <location>
        <position position="61"/>
    </location>
</feature>
<protein>
    <submittedName>
        <fullName evidence="7">Diaminopimelate decarboxylase</fullName>
    </submittedName>
</protein>
<dbReference type="PRINTS" id="PR01179">
    <property type="entry name" value="ODADCRBXLASE"/>
</dbReference>
<dbReference type="RefSeq" id="WP_065958056.1">
    <property type="nucleotide sequence ID" value="NZ_ASQP01000302.1"/>
</dbReference>
<keyword evidence="2 3" id="KW-0663">Pyridoxal phosphate</keyword>
<dbReference type="STRING" id="67365.GCA_001704635_00022"/>
<dbReference type="Pfam" id="PF02784">
    <property type="entry name" value="Orn_Arg_deC_N"/>
    <property type="match status" value="1"/>
</dbReference>
<dbReference type="GO" id="GO:0009089">
    <property type="term" value="P:lysine biosynthetic process via diaminopimelate"/>
    <property type="evidence" value="ECO:0007669"/>
    <property type="project" value="TreeGrafter"/>
</dbReference>
<evidence type="ECO:0000256" key="4">
    <source>
        <dbReference type="RuleBase" id="RU003737"/>
    </source>
</evidence>
<dbReference type="InterPro" id="IPR000183">
    <property type="entry name" value="Orn/DAP/Arg_de-COase"/>
</dbReference>
<dbReference type="Pfam" id="PF00278">
    <property type="entry name" value="Orn_DAP_Arg_deC"/>
    <property type="match status" value="1"/>
</dbReference>
<dbReference type="Gene3D" id="2.40.37.10">
    <property type="entry name" value="Lyase, Ornithine Decarboxylase, Chain A, domain 1"/>
    <property type="match status" value="1"/>
</dbReference>
<comment type="similarity">
    <text evidence="4">Belongs to the Orn/Lys/Arg decarboxylase class-II family.</text>
</comment>
<feature type="domain" description="Orn/DAP/Arg decarboxylase 2 N-terminal" evidence="6">
    <location>
        <begin position="39"/>
        <end position="285"/>
    </location>
</feature>
<feature type="domain" description="Orn/DAP/Arg decarboxylase 2 C-terminal" evidence="5">
    <location>
        <begin position="32"/>
        <end position="384"/>
    </location>
</feature>
<dbReference type="PRINTS" id="PR01182">
    <property type="entry name" value="ORNDCRBXLASE"/>
</dbReference>
<comment type="caution">
    <text evidence="7">The sequence shown here is derived from an EMBL/GenBank/DDBJ whole genome shotgun (WGS) entry which is preliminary data.</text>
</comment>
<proteinExistence type="inferred from homology"/>
<evidence type="ECO:0000259" key="6">
    <source>
        <dbReference type="Pfam" id="PF02784"/>
    </source>
</evidence>
<dbReference type="Gene3D" id="3.20.20.10">
    <property type="entry name" value="Alanine racemase"/>
    <property type="match status" value="1"/>
</dbReference>
<evidence type="ECO:0000259" key="5">
    <source>
        <dbReference type="Pfam" id="PF00278"/>
    </source>
</evidence>
<dbReference type="InterPro" id="IPR002433">
    <property type="entry name" value="Orn_de-COase"/>
</dbReference>
<evidence type="ECO:0000256" key="1">
    <source>
        <dbReference type="ARBA" id="ARBA00001933"/>
    </source>
</evidence>
<evidence type="ECO:0000313" key="7">
    <source>
        <dbReference type="EMBL" id="OMI37293.1"/>
    </source>
</evidence>
<evidence type="ECO:0000256" key="2">
    <source>
        <dbReference type="ARBA" id="ARBA00022898"/>
    </source>
</evidence>
<dbReference type="PANTHER" id="PTHR43727">
    <property type="entry name" value="DIAMINOPIMELATE DECARBOXYLASE"/>
    <property type="match status" value="1"/>
</dbReference>
<sequence>MTTRPATLTTSPLTPRVAAFADTLTGDDLPAYVYDLPALAEHARAVRAALPPAVELYYAAKANPAPEILRTLAPHVTGYEVASGGELTHVREAVPGPPLAFGGPGKTEAELRRALKLGVARFHVESEYELRHLAALAEEAGRTADVLLRVNLPLADEALGAAALAMGGRPSSFGLDPDLITERCLPLLAPGGGPLRLRGVHAHLASGLDAPALLAVATRVTDWTRHLATRHGLRLTEVNVGGGMGVDYSRPGTRFDWAAYGTGMADIARRNPDLTLRIEPGRALTVYCGWYLTEVLDLKHSGGEAFAVLRGGTHHLRTPAAKGHDHPFTVLPAAPWTRPWPRPGVRDEPVTLVGQLCTPKDVLARRVPVEELRVGDRVAFALAGAYAWNISHHDFLMHPPPGFHYLGGGSTPPQERSAPRR</sequence>
<organism evidence="7 8">
    <name type="scientific">Streptomyces sparsogenes DSM 40356</name>
    <dbReference type="NCBI Taxonomy" id="1331668"/>
    <lineage>
        <taxon>Bacteria</taxon>
        <taxon>Bacillati</taxon>
        <taxon>Actinomycetota</taxon>
        <taxon>Actinomycetes</taxon>
        <taxon>Kitasatosporales</taxon>
        <taxon>Streptomycetaceae</taxon>
        <taxon>Streptomyces</taxon>
    </lineage>
</organism>
<dbReference type="InterPro" id="IPR029066">
    <property type="entry name" value="PLP-binding_barrel"/>
</dbReference>
<dbReference type="InterPro" id="IPR009006">
    <property type="entry name" value="Ala_racemase/Decarboxylase_C"/>
</dbReference>
<keyword evidence="8" id="KW-1185">Reference proteome</keyword>
<dbReference type="SUPFAM" id="SSF50621">
    <property type="entry name" value="Alanine racemase C-terminal domain-like"/>
    <property type="match status" value="1"/>
</dbReference>
<dbReference type="SUPFAM" id="SSF51419">
    <property type="entry name" value="PLP-binding barrel"/>
    <property type="match status" value="1"/>
</dbReference>
<dbReference type="Proteomes" id="UP000186168">
    <property type="component" value="Unassembled WGS sequence"/>
</dbReference>
<dbReference type="InterPro" id="IPR022644">
    <property type="entry name" value="De-COase2_N"/>
</dbReference>
<evidence type="ECO:0000256" key="3">
    <source>
        <dbReference type="PIRSR" id="PIRSR600183-50"/>
    </source>
</evidence>
<comment type="cofactor">
    <cofactor evidence="1 3">
        <name>pyridoxal 5'-phosphate</name>
        <dbReference type="ChEBI" id="CHEBI:597326"/>
    </cofactor>
</comment>
<dbReference type="InterPro" id="IPR022643">
    <property type="entry name" value="De-COase2_C"/>
</dbReference>
<accession>A0A1R1SGC0</accession>
<dbReference type="GO" id="GO:0006596">
    <property type="term" value="P:polyamine biosynthetic process"/>
    <property type="evidence" value="ECO:0007669"/>
    <property type="project" value="InterPro"/>
</dbReference>
<dbReference type="EMBL" id="ASQP01000302">
    <property type="protein sequence ID" value="OMI37293.1"/>
    <property type="molecule type" value="Genomic_DNA"/>
</dbReference>
<dbReference type="PANTHER" id="PTHR43727:SF2">
    <property type="entry name" value="GROUP IV DECARBOXYLASE"/>
    <property type="match status" value="1"/>
</dbReference>
<dbReference type="GeneID" id="96741274"/>
<dbReference type="AlphaFoldDB" id="A0A1R1SGC0"/>